<feature type="region of interest" description="Disordered" evidence="2">
    <location>
        <begin position="71"/>
        <end position="193"/>
    </location>
</feature>
<evidence type="ECO:0000313" key="5">
    <source>
        <dbReference type="Proteomes" id="UP000663828"/>
    </source>
</evidence>
<dbReference type="PANTHER" id="PTHR36170:SF1">
    <property type="entry name" value="CENTROSOMAL PROTEIN OF 89 KDA"/>
    <property type="match status" value="1"/>
</dbReference>
<feature type="compositionally biased region" description="Polar residues" evidence="2">
    <location>
        <begin position="154"/>
        <end position="166"/>
    </location>
</feature>
<feature type="compositionally biased region" description="Basic and acidic residues" evidence="2">
    <location>
        <begin position="138"/>
        <end position="149"/>
    </location>
</feature>
<feature type="region of interest" description="Disordered" evidence="2">
    <location>
        <begin position="206"/>
        <end position="251"/>
    </location>
</feature>
<dbReference type="GO" id="GO:0007268">
    <property type="term" value="P:chemical synaptic transmission"/>
    <property type="evidence" value="ECO:0007669"/>
    <property type="project" value="InterPro"/>
</dbReference>
<keyword evidence="5" id="KW-1185">Reference proteome</keyword>
<accession>A0A814A209</accession>
<dbReference type="GO" id="GO:0007005">
    <property type="term" value="P:mitochondrion organization"/>
    <property type="evidence" value="ECO:0007669"/>
    <property type="project" value="InterPro"/>
</dbReference>
<keyword evidence="1" id="KW-0175">Coiled coil</keyword>
<protein>
    <recommendedName>
        <fullName evidence="6">Centrosomal protein of 89 kDa</fullName>
    </recommendedName>
</protein>
<sequence>MKTRSERKEKPQFYSHIASAIIPVASIVAVPSVAKHCPRQKTNPHEDWGPIAPTLLRASMTSQMLIPSANLSSLQDDDDDDNDDNDRPYQITKRQPPLGRMDASSDDDDSENERKQRQQPTEAPKPRSSASRSVSVSEAEKRLFGHVDRDEDQMTTTAELGLSSSIHLDKNKQSKNTDVSPSTTTTTTTTTNPKRATINIIRQHVPPLNLNPVASPSGPSAARSTSPIDVNDAETRSTTARSSFNDTTTVPNSARTVSFKEPVICNTYDQSSSKSQQTTVVSTKHGETVLDRLVIPPPEEYQQNSHELEKRIQLLNDENQQLRLTNQNLQRQQDDLLNRLQTSQKLSQRELNDLLKQAGHDQTKDLENLNKTLQKRCDQLQNELLSLKERYAQEQGQTSARELKNENHFLKEYIHRLNAEASDYQTLHPPDVIKTDIQNEQRKMQGLPMKGPSPIWLLNQKFLAPLFVCYDEKLHQRENFIRKLQSQLHELHNEVKQVTNENLSLHERIARTSSTVIQKNTTNTADIENIKRQAYLVLEENKVLQEQVNLQTTRLTDIQKAQIQEVSNLSRRLMIAETEKTEGDRTLETIRMKNEELRKKYEQIVIENDHRIHVEDHVREINEMKRLTDELSEKHASEMQLLLRRVQDAEAAKRTAQLKLSENRGDMERLKNDLKAAKKLNQKLQIRVQTFEKKLELQQMKEQHTATLLDKANEEAEKCRLEQEAYSVLARTKEEEATKTKELIQEEGKKLNELENRLENYKSKSKERVNEVQEQMKKQYDNLKVRCSDYEQRIQQLMSLLGEKQILIDDLHSEKRNLEVDLETIWLTTNADNKRMLEQLHDMRVMT</sequence>
<evidence type="ECO:0000256" key="3">
    <source>
        <dbReference type="SAM" id="Phobius"/>
    </source>
</evidence>
<dbReference type="GO" id="GO:0045202">
    <property type="term" value="C:synapse"/>
    <property type="evidence" value="ECO:0007669"/>
    <property type="project" value="GOC"/>
</dbReference>
<keyword evidence="3" id="KW-1133">Transmembrane helix</keyword>
<name>A0A814A209_ADIRI</name>
<feature type="compositionally biased region" description="Polar residues" evidence="2">
    <location>
        <begin position="236"/>
        <end position="251"/>
    </location>
</feature>
<dbReference type="AlphaFoldDB" id="A0A814A209"/>
<feature type="coiled-coil region" evidence="1">
    <location>
        <begin position="737"/>
        <end position="800"/>
    </location>
</feature>
<evidence type="ECO:0008006" key="6">
    <source>
        <dbReference type="Google" id="ProtNLM"/>
    </source>
</evidence>
<gene>
    <name evidence="4" type="ORF">XAT740_LOCUS8291</name>
</gene>
<dbReference type="GO" id="GO:0060271">
    <property type="term" value="P:cilium assembly"/>
    <property type="evidence" value="ECO:0007669"/>
    <property type="project" value="InterPro"/>
</dbReference>
<keyword evidence="3" id="KW-0472">Membrane</keyword>
<evidence type="ECO:0000256" key="2">
    <source>
        <dbReference type="SAM" id="MobiDB-lite"/>
    </source>
</evidence>
<dbReference type="EMBL" id="CAJNOR010000411">
    <property type="protein sequence ID" value="CAF0906263.1"/>
    <property type="molecule type" value="Genomic_DNA"/>
</dbReference>
<feature type="transmembrane region" description="Helical" evidence="3">
    <location>
        <begin position="12"/>
        <end position="34"/>
    </location>
</feature>
<dbReference type="GO" id="GO:0097539">
    <property type="term" value="C:ciliary transition fiber"/>
    <property type="evidence" value="ECO:0007669"/>
    <property type="project" value="TreeGrafter"/>
</dbReference>
<feature type="compositionally biased region" description="Low complexity" evidence="2">
    <location>
        <begin position="126"/>
        <end position="137"/>
    </location>
</feature>
<dbReference type="InterPro" id="IPR033545">
    <property type="entry name" value="CEP89"/>
</dbReference>
<dbReference type="Proteomes" id="UP000663828">
    <property type="component" value="Unassembled WGS sequence"/>
</dbReference>
<feature type="coiled-coil region" evidence="1">
    <location>
        <begin position="305"/>
        <end position="420"/>
    </location>
</feature>
<dbReference type="PANTHER" id="PTHR36170">
    <property type="entry name" value="CENTROSOMAL PROTEIN OF 89 KDA"/>
    <property type="match status" value="1"/>
</dbReference>
<evidence type="ECO:0000256" key="1">
    <source>
        <dbReference type="SAM" id="Coils"/>
    </source>
</evidence>
<organism evidence="4 5">
    <name type="scientific">Adineta ricciae</name>
    <name type="common">Rotifer</name>
    <dbReference type="NCBI Taxonomy" id="249248"/>
    <lineage>
        <taxon>Eukaryota</taxon>
        <taxon>Metazoa</taxon>
        <taxon>Spiralia</taxon>
        <taxon>Gnathifera</taxon>
        <taxon>Rotifera</taxon>
        <taxon>Eurotatoria</taxon>
        <taxon>Bdelloidea</taxon>
        <taxon>Adinetida</taxon>
        <taxon>Adinetidae</taxon>
        <taxon>Adineta</taxon>
    </lineage>
</organism>
<feature type="compositionally biased region" description="Acidic residues" evidence="2">
    <location>
        <begin position="75"/>
        <end position="84"/>
    </location>
</feature>
<feature type="coiled-coil region" evidence="1">
    <location>
        <begin position="587"/>
        <end position="701"/>
    </location>
</feature>
<comment type="caution">
    <text evidence="4">The sequence shown here is derived from an EMBL/GenBank/DDBJ whole genome shotgun (WGS) entry which is preliminary data.</text>
</comment>
<evidence type="ECO:0000313" key="4">
    <source>
        <dbReference type="EMBL" id="CAF0906263.1"/>
    </source>
</evidence>
<dbReference type="GO" id="GO:0005814">
    <property type="term" value="C:centriole"/>
    <property type="evidence" value="ECO:0007669"/>
    <property type="project" value="InterPro"/>
</dbReference>
<reference evidence="4" key="1">
    <citation type="submission" date="2021-02" db="EMBL/GenBank/DDBJ databases">
        <authorList>
            <person name="Nowell W R."/>
        </authorList>
    </citation>
    <scope>NUCLEOTIDE SEQUENCE</scope>
</reference>
<feature type="coiled-coil region" evidence="1">
    <location>
        <begin position="481"/>
        <end position="508"/>
    </location>
</feature>
<keyword evidence="3" id="KW-0812">Transmembrane</keyword>
<proteinExistence type="predicted"/>
<feature type="compositionally biased region" description="Polar residues" evidence="2">
    <location>
        <begin position="212"/>
        <end position="228"/>
    </location>
</feature>